<dbReference type="EMBL" id="CAEZST010000004">
    <property type="protein sequence ID" value="CAB4542310.1"/>
    <property type="molecule type" value="Genomic_DNA"/>
</dbReference>
<reference evidence="2" key="1">
    <citation type="submission" date="2020-05" db="EMBL/GenBank/DDBJ databases">
        <authorList>
            <person name="Chiriac C."/>
            <person name="Salcher M."/>
            <person name="Ghai R."/>
            <person name="Kavagutti S V."/>
        </authorList>
    </citation>
    <scope>NUCLEOTIDE SEQUENCE</scope>
</reference>
<dbReference type="Gene3D" id="3.30.565.10">
    <property type="entry name" value="Histidine kinase-like ATPase, C-terminal domain"/>
    <property type="match status" value="1"/>
</dbReference>
<feature type="transmembrane region" description="Helical" evidence="1">
    <location>
        <begin position="259"/>
        <end position="282"/>
    </location>
</feature>
<name>A0A6J6BT22_9ZZZZ</name>
<feature type="transmembrane region" description="Helical" evidence="1">
    <location>
        <begin position="91"/>
        <end position="112"/>
    </location>
</feature>
<evidence type="ECO:0000313" key="2">
    <source>
        <dbReference type="EMBL" id="CAB4542310.1"/>
    </source>
</evidence>
<feature type="transmembrane region" description="Helical" evidence="1">
    <location>
        <begin position="31"/>
        <end position="48"/>
    </location>
</feature>
<feature type="transmembrane region" description="Helical" evidence="1">
    <location>
        <begin position="350"/>
        <end position="375"/>
    </location>
</feature>
<dbReference type="InterPro" id="IPR036890">
    <property type="entry name" value="HATPase_C_sf"/>
</dbReference>
<evidence type="ECO:0000256" key="1">
    <source>
        <dbReference type="SAM" id="Phobius"/>
    </source>
</evidence>
<proteinExistence type="predicted"/>
<gene>
    <name evidence="2" type="ORF">UFOPK1503_00339</name>
</gene>
<keyword evidence="1" id="KW-0812">Transmembrane</keyword>
<protein>
    <submittedName>
        <fullName evidence="2">Unannotated protein</fullName>
    </submittedName>
</protein>
<organism evidence="2">
    <name type="scientific">freshwater metagenome</name>
    <dbReference type="NCBI Taxonomy" id="449393"/>
    <lineage>
        <taxon>unclassified sequences</taxon>
        <taxon>metagenomes</taxon>
        <taxon>ecological metagenomes</taxon>
    </lineage>
</organism>
<keyword evidence="1" id="KW-1133">Transmembrane helix</keyword>
<feature type="transmembrane region" description="Helical" evidence="1">
    <location>
        <begin position="54"/>
        <end position="79"/>
    </location>
</feature>
<accession>A0A6J6BT22</accession>
<sequence>MKVRLVPRSSAWLASLVNTGLSRLELRNPRLLGFLSITLFLTDIGYEGQRDFGVFPLLFLFSPLSIAAFLVVFLVLFSLAKRMQSNGAKALAIVVITTIAAGTKSLVLMLLVHQEDFQTNLQQRISGDLTIAILYILIAAAMFSAYNNHVLVTVELNRVTARLLEQKNTTIAVADEVEAELQERANNSLGGELDRIASSNEKVMDAAESAALKIQIQALVRNQVRPLSRELQARVQILRSMEPPQLEPRESKNIWKLKVVPNIDSSFIASYVIAMPNIFLTIVSKADFWSSMLVLGISLSYPIIGRFIQFALPGKRIPISYALNIPAAASVIAYLPTGIAIYSLGLQYPLVGLTTFTAGGVLLFTAICSTAWFALQRTRDENAAEIQRVNSEIRHELDLLDQAVWVAQRKWSYIIHGTVQGALTVASSRLEMSARPDESLKLAVRADIERAKTVLSSPPDFDRPLQELLGEIVDTWQGVCGVEYQIAPSASLALEKSKTSTTCLVEIVKELVSNASRHGGANKFWLNAYLNSEGDLAIVAGNNGRALSGELSAGLGFEMITKLTKNWSLSGTASGSFSAILPMPRS</sequence>
<feature type="transmembrane region" description="Helical" evidence="1">
    <location>
        <begin position="321"/>
        <end position="344"/>
    </location>
</feature>
<keyword evidence="1" id="KW-0472">Membrane</keyword>
<dbReference type="AlphaFoldDB" id="A0A6J6BT22"/>
<feature type="transmembrane region" description="Helical" evidence="1">
    <location>
        <begin position="288"/>
        <end position="309"/>
    </location>
</feature>
<feature type="transmembrane region" description="Helical" evidence="1">
    <location>
        <begin position="132"/>
        <end position="154"/>
    </location>
</feature>